<dbReference type="GO" id="GO:0005737">
    <property type="term" value="C:cytoplasm"/>
    <property type="evidence" value="ECO:0007669"/>
    <property type="project" value="UniProtKB-SubCell"/>
</dbReference>
<dbReference type="InterPro" id="IPR023753">
    <property type="entry name" value="FAD/NAD-binding_dom"/>
</dbReference>
<dbReference type="PANTHER" id="PTHR22912">
    <property type="entry name" value="DISULFIDE OXIDOREDUCTASE"/>
    <property type="match status" value="1"/>
</dbReference>
<feature type="disulfide bond" description="Redox-active" evidence="15">
    <location>
        <begin position="43"/>
        <end position="48"/>
    </location>
</feature>
<dbReference type="InterPro" id="IPR036188">
    <property type="entry name" value="FAD/NAD-bd_sf"/>
</dbReference>
<feature type="binding site" evidence="14">
    <location>
        <begin position="201"/>
        <end position="208"/>
    </location>
    <ligand>
        <name>NAD(+)</name>
        <dbReference type="ChEBI" id="CHEBI:57540"/>
    </ligand>
</feature>
<evidence type="ECO:0000256" key="5">
    <source>
        <dbReference type="ARBA" id="ARBA00022490"/>
    </source>
</evidence>
<dbReference type="SUPFAM" id="SSF55424">
    <property type="entry name" value="FAD/NAD-linked reductases, dimerisation (C-terminal) domain"/>
    <property type="match status" value="1"/>
</dbReference>
<reference evidence="19" key="1">
    <citation type="submission" date="2022-09" db="EMBL/GenBank/DDBJ databases">
        <title>Intensive care unit water sources are persistently colonized with multi-drug resistant bacteria and are the site of extensive horizontal gene transfer of antibiotic resistance genes.</title>
        <authorList>
            <person name="Diorio-Toth L."/>
        </authorList>
    </citation>
    <scope>NUCLEOTIDE SEQUENCE</scope>
    <source>
        <strain evidence="19">GD03843</strain>
    </source>
</reference>
<dbReference type="Gene3D" id="3.30.390.30">
    <property type="match status" value="1"/>
</dbReference>
<comment type="miscellaneous">
    <text evidence="16">The active site is a redox-active disulfide bond.</text>
</comment>
<keyword evidence="11 16" id="KW-0676">Redox-active center</keyword>
<evidence type="ECO:0000259" key="17">
    <source>
        <dbReference type="Pfam" id="PF02852"/>
    </source>
</evidence>
<evidence type="ECO:0000256" key="7">
    <source>
        <dbReference type="ARBA" id="ARBA00022827"/>
    </source>
</evidence>
<dbReference type="EMBL" id="JAOCDZ010000008">
    <property type="protein sequence ID" value="MDH0736782.1"/>
    <property type="molecule type" value="Genomic_DNA"/>
</dbReference>
<evidence type="ECO:0000256" key="16">
    <source>
        <dbReference type="RuleBase" id="RU003692"/>
    </source>
</evidence>
<feature type="binding site" evidence="14">
    <location>
        <position position="52"/>
    </location>
    <ligand>
        <name>FAD</name>
        <dbReference type="ChEBI" id="CHEBI:57692"/>
    </ligand>
</feature>
<evidence type="ECO:0000256" key="10">
    <source>
        <dbReference type="ARBA" id="ARBA00023157"/>
    </source>
</evidence>
<dbReference type="PIRSF" id="PIRSF000350">
    <property type="entry name" value="Mercury_reductase_MerA"/>
    <property type="match status" value="1"/>
</dbReference>
<dbReference type="SUPFAM" id="SSF51905">
    <property type="entry name" value="FAD/NAD(P)-binding domain"/>
    <property type="match status" value="1"/>
</dbReference>
<sequence>MTKTEFDLIVVGGGPGGYVAAIRAAQLGMSVALVERAELGGICLNWGCIPTKALLHSAAVLRACQEASHYGVTGSSEARADLAAMVARSRKVAGRLGQGVAHLMKKNGVTVFAATATLAGAGKLSLDSGTTLAGKQSIDNGTLPTTKLALDNGTTLAAKHIILATGARARELPALPVGERIWAYRQALMPTEIPKTLLVVGAGAIGAEFASFYRAIGSEVTLIDMTPEILPQEDAEISQLARKAFEKQGIRVLTQCAVTASALTDTGVKVTLEQQGKKTDLEVDRVIVAAGIVGNVENLGLEKTRVKVEKTHIVTDGFCRTAEPGVYAIGDVAGAPWLAHKASHEGVLCVEAIAGKSVHAIDPLRIPACTYSYPQVASIGMTEARAREHAKAHGSEIRVGKFSFAGNGKAIAMGEDQGLVKTVFDAKSGELLGAHIIHPEASELITGYGVAASLEATEEDLMHTVFAHPTLSETLHESVLSAFGRALHG</sequence>
<protein>
    <recommendedName>
        <fullName evidence="4 16">Dihydrolipoyl dehydrogenase</fullName>
        <ecNumber evidence="3 16">1.8.1.4</ecNumber>
    </recommendedName>
</protein>
<dbReference type="InterPro" id="IPR006258">
    <property type="entry name" value="Lipoamide_DH"/>
</dbReference>
<evidence type="ECO:0000256" key="8">
    <source>
        <dbReference type="ARBA" id="ARBA00023002"/>
    </source>
</evidence>
<feature type="binding site" evidence="14">
    <location>
        <position position="331"/>
    </location>
    <ligand>
        <name>FAD</name>
        <dbReference type="ChEBI" id="CHEBI:57692"/>
    </ligand>
</feature>
<evidence type="ECO:0000256" key="3">
    <source>
        <dbReference type="ARBA" id="ARBA00012608"/>
    </source>
</evidence>
<proteinExistence type="inferred from homology"/>
<evidence type="ECO:0000256" key="6">
    <source>
        <dbReference type="ARBA" id="ARBA00022630"/>
    </source>
</evidence>
<dbReference type="PROSITE" id="PS00076">
    <property type="entry name" value="PYRIDINE_REDOX_1"/>
    <property type="match status" value="1"/>
</dbReference>
<keyword evidence="6 16" id="KW-0285">Flavoprotein</keyword>
<evidence type="ECO:0000256" key="14">
    <source>
        <dbReference type="PIRSR" id="PIRSR000350-3"/>
    </source>
</evidence>
<comment type="catalytic activity">
    <reaction evidence="12 16">
        <text>N(6)-[(R)-dihydrolipoyl]-L-lysyl-[protein] + NAD(+) = N(6)-[(R)-lipoyl]-L-lysyl-[protein] + NADH + H(+)</text>
        <dbReference type="Rhea" id="RHEA:15045"/>
        <dbReference type="Rhea" id="RHEA-COMP:10474"/>
        <dbReference type="Rhea" id="RHEA-COMP:10475"/>
        <dbReference type="ChEBI" id="CHEBI:15378"/>
        <dbReference type="ChEBI" id="CHEBI:57540"/>
        <dbReference type="ChEBI" id="CHEBI:57945"/>
        <dbReference type="ChEBI" id="CHEBI:83099"/>
        <dbReference type="ChEBI" id="CHEBI:83100"/>
        <dbReference type="EC" id="1.8.1.4"/>
    </reaction>
</comment>
<dbReference type="Proteomes" id="UP001161094">
    <property type="component" value="Unassembled WGS sequence"/>
</dbReference>
<dbReference type="InterPro" id="IPR016156">
    <property type="entry name" value="FAD/NAD-linked_Rdtase_dimer_sf"/>
</dbReference>
<dbReference type="InterPro" id="IPR004099">
    <property type="entry name" value="Pyr_nucl-diS_OxRdtase_dimer"/>
</dbReference>
<dbReference type="GO" id="GO:0006103">
    <property type="term" value="P:2-oxoglutarate metabolic process"/>
    <property type="evidence" value="ECO:0007669"/>
    <property type="project" value="TreeGrafter"/>
</dbReference>
<evidence type="ECO:0000256" key="9">
    <source>
        <dbReference type="ARBA" id="ARBA00023027"/>
    </source>
</evidence>
<keyword evidence="9 14" id="KW-0520">NAD</keyword>
<evidence type="ECO:0000256" key="15">
    <source>
        <dbReference type="PIRSR" id="PIRSR000350-4"/>
    </source>
</evidence>
<keyword evidence="5" id="KW-0963">Cytoplasm</keyword>
<keyword evidence="8 16" id="KW-0560">Oxidoreductase</keyword>
<evidence type="ECO:0000313" key="20">
    <source>
        <dbReference type="Proteomes" id="UP001161094"/>
    </source>
</evidence>
<feature type="active site" description="Proton acceptor" evidence="13">
    <location>
        <position position="468"/>
    </location>
</feature>
<dbReference type="NCBIfam" id="TIGR01350">
    <property type="entry name" value="lipoamide_DH"/>
    <property type="match status" value="1"/>
</dbReference>
<dbReference type="RefSeq" id="WP_279995396.1">
    <property type="nucleotide sequence ID" value="NZ_JAOCDZ010000008.1"/>
</dbReference>
<gene>
    <name evidence="19" type="primary">lpdA</name>
    <name evidence="19" type="ORF">N5D93_13265</name>
</gene>
<evidence type="ECO:0000256" key="11">
    <source>
        <dbReference type="ARBA" id="ARBA00023284"/>
    </source>
</evidence>
<keyword evidence="10" id="KW-1015">Disulfide bond</keyword>
<evidence type="ECO:0000313" key="19">
    <source>
        <dbReference type="EMBL" id="MDH0736782.1"/>
    </source>
</evidence>
<dbReference type="PRINTS" id="PR00368">
    <property type="entry name" value="FADPNR"/>
</dbReference>
<evidence type="ECO:0000256" key="1">
    <source>
        <dbReference type="ARBA" id="ARBA00004496"/>
    </source>
</evidence>
<dbReference type="FunFam" id="3.30.390.30:FF:000001">
    <property type="entry name" value="Dihydrolipoyl dehydrogenase"/>
    <property type="match status" value="1"/>
</dbReference>
<evidence type="ECO:0000259" key="18">
    <source>
        <dbReference type="Pfam" id="PF07992"/>
    </source>
</evidence>
<dbReference type="InterPro" id="IPR001100">
    <property type="entry name" value="Pyr_nuc-diS_OxRdtase"/>
</dbReference>
<dbReference type="InterPro" id="IPR050151">
    <property type="entry name" value="Class-I_Pyr_Nuc-Dis_Oxidored"/>
</dbReference>
<name>A0AA42LNV5_9BURK</name>
<comment type="subcellular location">
    <subcellularLocation>
        <location evidence="1">Cytoplasm</location>
    </subcellularLocation>
</comment>
<dbReference type="EC" id="1.8.1.4" evidence="3 16"/>
<dbReference type="Gene3D" id="3.50.50.60">
    <property type="entry name" value="FAD/NAD(P)-binding domain"/>
    <property type="match status" value="2"/>
</dbReference>
<comment type="similarity">
    <text evidence="2 16">Belongs to the class-I pyridine nucleotide-disulfide oxidoreductase family.</text>
</comment>
<dbReference type="PANTHER" id="PTHR22912:SF217">
    <property type="entry name" value="DIHYDROLIPOYL DEHYDROGENASE"/>
    <property type="match status" value="1"/>
</dbReference>
<dbReference type="AlphaFoldDB" id="A0AA42LNV5"/>
<keyword evidence="7 14" id="KW-0274">FAD</keyword>
<feature type="domain" description="Pyridine nucleotide-disulphide oxidoreductase dimerisation" evidence="17">
    <location>
        <begin position="366"/>
        <end position="478"/>
    </location>
</feature>
<dbReference type="Pfam" id="PF07992">
    <property type="entry name" value="Pyr_redox_2"/>
    <property type="match status" value="1"/>
</dbReference>
<feature type="binding site" evidence="14">
    <location>
        <position position="291"/>
    </location>
    <ligand>
        <name>NAD(+)</name>
        <dbReference type="ChEBI" id="CHEBI:57540"/>
    </ligand>
</feature>
<keyword evidence="14" id="KW-0547">Nucleotide-binding</keyword>
<feature type="domain" description="FAD/NAD(P)-binding" evidence="18">
    <location>
        <begin position="6"/>
        <end position="346"/>
    </location>
</feature>
<comment type="cofactor">
    <cofactor evidence="14 16">
        <name>FAD</name>
        <dbReference type="ChEBI" id="CHEBI:57692"/>
    </cofactor>
    <text evidence="14 16">Binds 1 FAD per subunit.</text>
</comment>
<evidence type="ECO:0000256" key="4">
    <source>
        <dbReference type="ARBA" id="ARBA00016961"/>
    </source>
</evidence>
<accession>A0AA42LNV5</accession>
<dbReference type="GO" id="GO:0004148">
    <property type="term" value="F:dihydrolipoyl dehydrogenase (NADH) activity"/>
    <property type="evidence" value="ECO:0007669"/>
    <property type="project" value="UniProtKB-EC"/>
</dbReference>
<organism evidence="19 20">
    <name type="scientific">Achromobacter spanius</name>
    <dbReference type="NCBI Taxonomy" id="217203"/>
    <lineage>
        <taxon>Bacteria</taxon>
        <taxon>Pseudomonadati</taxon>
        <taxon>Pseudomonadota</taxon>
        <taxon>Betaproteobacteria</taxon>
        <taxon>Burkholderiales</taxon>
        <taxon>Alcaligenaceae</taxon>
        <taxon>Achromobacter</taxon>
    </lineage>
</organism>
<evidence type="ECO:0000256" key="12">
    <source>
        <dbReference type="ARBA" id="ARBA00049187"/>
    </source>
</evidence>
<dbReference type="GO" id="GO:0050660">
    <property type="term" value="F:flavin adenine dinucleotide binding"/>
    <property type="evidence" value="ECO:0007669"/>
    <property type="project" value="InterPro"/>
</dbReference>
<comment type="caution">
    <text evidence="19">The sequence shown here is derived from an EMBL/GenBank/DDBJ whole genome shotgun (WGS) entry which is preliminary data.</text>
</comment>
<evidence type="ECO:0000256" key="13">
    <source>
        <dbReference type="PIRSR" id="PIRSR000350-2"/>
    </source>
</evidence>
<dbReference type="PRINTS" id="PR00411">
    <property type="entry name" value="PNDRDTASEI"/>
</dbReference>
<evidence type="ECO:0000256" key="2">
    <source>
        <dbReference type="ARBA" id="ARBA00007532"/>
    </source>
</evidence>
<dbReference type="InterPro" id="IPR012999">
    <property type="entry name" value="Pyr_OxRdtase_I_AS"/>
</dbReference>
<dbReference type="Pfam" id="PF02852">
    <property type="entry name" value="Pyr_redox_dim"/>
    <property type="match status" value="1"/>
</dbReference>